<comment type="caution">
    <text evidence="10">The sequence shown here is derived from an EMBL/GenBank/DDBJ whole genome shotgun (WGS) entry which is preliminary data.</text>
</comment>
<proteinExistence type="inferred from homology"/>
<dbReference type="OrthoDB" id="9805475at2"/>
<dbReference type="GO" id="GO:0046872">
    <property type="term" value="F:metal ion binding"/>
    <property type="evidence" value="ECO:0007669"/>
    <property type="project" value="UniProtKB-KW"/>
</dbReference>
<evidence type="ECO:0000256" key="1">
    <source>
        <dbReference type="ARBA" id="ARBA00004141"/>
    </source>
</evidence>
<keyword evidence="11" id="KW-1185">Reference proteome</keyword>
<feature type="transmembrane region" description="Helical" evidence="7">
    <location>
        <begin position="77"/>
        <end position="96"/>
    </location>
</feature>
<dbReference type="GO" id="GO:0051992">
    <property type="term" value="F:UDP-N-acetylmuramoyl-L-alanyl-D-glutamyl-meso-2,6-diaminopimelyl-D-alanyl-D-alanine:undecaprenyl-phosphate transferase activity"/>
    <property type="evidence" value="ECO:0007669"/>
    <property type="project" value="RHEA"/>
</dbReference>
<evidence type="ECO:0000256" key="3">
    <source>
        <dbReference type="ARBA" id="ARBA00022679"/>
    </source>
</evidence>
<protein>
    <recommendedName>
        <fullName evidence="7 8">Phospho-N-acetylmuramoyl-pentapeptide-transferase</fullName>
        <ecNumber evidence="7 8">2.7.8.13</ecNumber>
    </recommendedName>
    <alternativeName>
        <fullName evidence="7">UDP-MurNAc-pentapeptide phosphotransferase</fullName>
    </alternativeName>
</protein>
<dbReference type="EMBL" id="QZEY01000007">
    <property type="protein sequence ID" value="RJL31239.1"/>
    <property type="molecule type" value="Genomic_DNA"/>
</dbReference>
<evidence type="ECO:0000256" key="7">
    <source>
        <dbReference type="HAMAP-Rule" id="MF_00038"/>
    </source>
</evidence>
<keyword evidence="4 7" id="KW-0812">Transmembrane</keyword>
<feature type="transmembrane region" description="Helical" evidence="7">
    <location>
        <begin position="116"/>
        <end position="133"/>
    </location>
</feature>
<feature type="transmembrane region" description="Helical" evidence="7">
    <location>
        <begin position="325"/>
        <end position="346"/>
    </location>
</feature>
<dbReference type="Pfam" id="PF00953">
    <property type="entry name" value="Glycos_transf_4"/>
    <property type="match status" value="1"/>
</dbReference>
<feature type="transmembrane region" description="Helical" evidence="7">
    <location>
        <begin position="224"/>
        <end position="243"/>
    </location>
</feature>
<keyword evidence="7 9" id="KW-0460">Magnesium</keyword>
<comment type="similarity">
    <text evidence="2 7">Belongs to the glycosyltransferase 4 family. MraY subfamily.</text>
</comment>
<evidence type="ECO:0000313" key="10">
    <source>
        <dbReference type="EMBL" id="RJL31239.1"/>
    </source>
</evidence>
<comment type="subcellular location">
    <subcellularLocation>
        <location evidence="7">Cell membrane</location>
        <topology evidence="7">Multi-pass membrane protein</topology>
    </subcellularLocation>
    <subcellularLocation>
        <location evidence="1">Membrane</location>
        <topology evidence="1">Multi-pass membrane protein</topology>
    </subcellularLocation>
</comment>
<evidence type="ECO:0000256" key="4">
    <source>
        <dbReference type="ARBA" id="ARBA00022692"/>
    </source>
</evidence>
<gene>
    <name evidence="7" type="primary">mraY</name>
    <name evidence="10" type="ORF">D5H75_19435</name>
</gene>
<dbReference type="RefSeq" id="WP_119927924.1">
    <property type="nucleotide sequence ID" value="NZ_QZEY01000007.1"/>
</dbReference>
<dbReference type="UniPathway" id="UPA00219"/>
<dbReference type="GO" id="GO:0051301">
    <property type="term" value="P:cell division"/>
    <property type="evidence" value="ECO:0007669"/>
    <property type="project" value="UniProtKB-KW"/>
</dbReference>
<dbReference type="InterPro" id="IPR000715">
    <property type="entry name" value="Glycosyl_transferase_4"/>
</dbReference>
<dbReference type="AlphaFoldDB" id="A0A3A4ARK2"/>
<feature type="binding site" evidence="9">
    <location>
        <position position="177"/>
    </location>
    <ligand>
        <name>Mg(2+)</name>
        <dbReference type="ChEBI" id="CHEBI:18420"/>
    </ligand>
</feature>
<dbReference type="Pfam" id="PF10555">
    <property type="entry name" value="MraY_sig1"/>
    <property type="match status" value="1"/>
</dbReference>
<keyword evidence="5 7" id="KW-1133">Transmembrane helix</keyword>
<comment type="cofactor">
    <cofactor evidence="7 9">
        <name>Mg(2+)</name>
        <dbReference type="ChEBI" id="CHEBI:18420"/>
    </cofactor>
</comment>
<keyword evidence="7" id="KW-0132">Cell division</keyword>
<dbReference type="GO" id="GO:0008963">
    <property type="term" value="F:phospho-N-acetylmuramoyl-pentapeptide-transferase activity"/>
    <property type="evidence" value="ECO:0007669"/>
    <property type="project" value="UniProtKB-UniRule"/>
</dbReference>
<feature type="transmembrane region" description="Helical" evidence="7">
    <location>
        <begin position="6"/>
        <end position="27"/>
    </location>
</feature>
<keyword evidence="7" id="KW-0573">Peptidoglycan synthesis</keyword>
<keyword evidence="7" id="KW-1003">Cell membrane</keyword>
<dbReference type="EC" id="2.7.8.13" evidence="7 8"/>
<dbReference type="InterPro" id="IPR003524">
    <property type="entry name" value="PNAcMuramoyl-5peptid_Trfase"/>
</dbReference>
<feature type="transmembrane region" description="Helical" evidence="7">
    <location>
        <begin position="153"/>
        <end position="172"/>
    </location>
</feature>
<evidence type="ECO:0000256" key="8">
    <source>
        <dbReference type="NCBIfam" id="TIGR00445"/>
    </source>
</evidence>
<evidence type="ECO:0000313" key="11">
    <source>
        <dbReference type="Proteomes" id="UP000265768"/>
    </source>
</evidence>
<dbReference type="PROSITE" id="PS01348">
    <property type="entry name" value="MRAY_2"/>
    <property type="match status" value="1"/>
</dbReference>
<evidence type="ECO:0000256" key="2">
    <source>
        <dbReference type="ARBA" id="ARBA00005583"/>
    </source>
</evidence>
<dbReference type="GO" id="GO:0009252">
    <property type="term" value="P:peptidoglycan biosynthetic process"/>
    <property type="evidence" value="ECO:0007669"/>
    <property type="project" value="UniProtKB-UniRule"/>
</dbReference>
<keyword evidence="7" id="KW-0133">Cell shape</keyword>
<keyword evidence="3 7" id="KW-0808">Transferase</keyword>
<feature type="transmembrane region" description="Helical" evidence="7">
    <location>
        <begin position="48"/>
        <end position="71"/>
    </location>
</feature>
<keyword evidence="7 9" id="KW-0479">Metal-binding</keyword>
<dbReference type="NCBIfam" id="TIGR00445">
    <property type="entry name" value="mraY"/>
    <property type="match status" value="1"/>
</dbReference>
<comment type="pathway">
    <text evidence="7">Cell wall biogenesis; peptidoglycan biosynthesis.</text>
</comment>
<dbReference type="GO" id="GO:0008360">
    <property type="term" value="P:regulation of cell shape"/>
    <property type="evidence" value="ECO:0007669"/>
    <property type="project" value="UniProtKB-KW"/>
</dbReference>
<accession>A0A3A4ARK2</accession>
<organism evidence="10 11">
    <name type="scientific">Bailinhaonella thermotolerans</name>
    <dbReference type="NCBI Taxonomy" id="1070861"/>
    <lineage>
        <taxon>Bacteria</taxon>
        <taxon>Bacillati</taxon>
        <taxon>Actinomycetota</taxon>
        <taxon>Actinomycetes</taxon>
        <taxon>Streptosporangiales</taxon>
        <taxon>Streptosporangiaceae</taxon>
        <taxon>Bailinhaonella</taxon>
    </lineage>
</organism>
<dbReference type="HAMAP" id="MF_00038">
    <property type="entry name" value="MraY"/>
    <property type="match status" value="1"/>
</dbReference>
<dbReference type="PANTHER" id="PTHR22926:SF5">
    <property type="entry name" value="PHOSPHO-N-ACETYLMURAMOYL-PENTAPEPTIDE-TRANSFERASE HOMOLOG"/>
    <property type="match status" value="1"/>
</dbReference>
<comment type="catalytic activity">
    <reaction evidence="7">
        <text>UDP-N-acetyl-alpha-D-muramoyl-L-alanyl-gamma-D-glutamyl-meso-2,6-diaminopimeloyl-D-alanyl-D-alanine + di-trans,octa-cis-undecaprenyl phosphate = di-trans,octa-cis-undecaprenyl diphospho-N-acetyl-alpha-D-muramoyl-L-alanyl-D-glutamyl-meso-2,6-diaminopimeloyl-D-alanyl-D-alanine + UMP</text>
        <dbReference type="Rhea" id="RHEA:28386"/>
        <dbReference type="ChEBI" id="CHEBI:57865"/>
        <dbReference type="ChEBI" id="CHEBI:60392"/>
        <dbReference type="ChEBI" id="CHEBI:61386"/>
        <dbReference type="ChEBI" id="CHEBI:61387"/>
        <dbReference type="EC" id="2.7.8.13"/>
    </reaction>
</comment>
<comment type="function">
    <text evidence="7">Catalyzes the initial step of the lipid cycle reactions in the biosynthesis of the cell wall peptidoglycan: transfers peptidoglycan precursor phospho-MurNAc-pentapeptide from UDP-MurNAc-pentapeptide onto the lipid carrier undecaprenyl phosphate, yielding undecaprenyl-pyrophosphoryl-MurNAc-pentapeptide, known as lipid I.</text>
</comment>
<feature type="binding site" evidence="9">
    <location>
        <position position="254"/>
    </location>
    <ligand>
        <name>Mg(2+)</name>
        <dbReference type="ChEBI" id="CHEBI:18420"/>
    </ligand>
</feature>
<keyword evidence="7" id="KW-0961">Cell wall biogenesis/degradation</keyword>
<dbReference type="Proteomes" id="UP000265768">
    <property type="component" value="Unassembled WGS sequence"/>
</dbReference>
<keyword evidence="7" id="KW-0131">Cell cycle</keyword>
<dbReference type="GO" id="GO:0071555">
    <property type="term" value="P:cell wall organization"/>
    <property type="evidence" value="ECO:0007669"/>
    <property type="project" value="UniProtKB-KW"/>
</dbReference>
<evidence type="ECO:0000256" key="6">
    <source>
        <dbReference type="ARBA" id="ARBA00023136"/>
    </source>
</evidence>
<dbReference type="InterPro" id="IPR018480">
    <property type="entry name" value="PNAcMuramoyl-5peptid_Trfase_CS"/>
</dbReference>
<feature type="transmembrane region" description="Helical" evidence="7">
    <location>
        <begin position="275"/>
        <end position="298"/>
    </location>
</feature>
<dbReference type="CDD" id="cd06852">
    <property type="entry name" value="GT_MraY"/>
    <property type="match status" value="1"/>
</dbReference>
<evidence type="ECO:0000256" key="5">
    <source>
        <dbReference type="ARBA" id="ARBA00022989"/>
    </source>
</evidence>
<dbReference type="GO" id="GO:0005886">
    <property type="term" value="C:plasma membrane"/>
    <property type="evidence" value="ECO:0007669"/>
    <property type="project" value="UniProtKB-SubCell"/>
</dbReference>
<reference evidence="10 11" key="1">
    <citation type="submission" date="2018-09" db="EMBL/GenBank/DDBJ databases">
        <title>YIM 75507 draft genome.</title>
        <authorList>
            <person name="Tang S."/>
            <person name="Feng Y."/>
        </authorList>
    </citation>
    <scope>NUCLEOTIDE SEQUENCE [LARGE SCALE GENOMIC DNA]</scope>
    <source>
        <strain evidence="10 11">YIM 75507</strain>
    </source>
</reference>
<feature type="transmembrane region" description="Helical" evidence="7">
    <location>
        <begin position="250"/>
        <end position="269"/>
    </location>
</feature>
<feature type="transmembrane region" description="Helical" evidence="7">
    <location>
        <begin position="184"/>
        <end position="204"/>
    </location>
</feature>
<name>A0A3A4ARK2_9ACTN</name>
<sequence>MRDILIAAAVALVLALIGTPLAIRLFSRRGYGQMIREEGPSGHHDKRGTPTMGGTVIIVGSLIGYGVAHLASGTPPTASGLLVLFLMTGLGAVGFLDDFIKIYKQRSLGLRSGAKLMGQVLVGVVFAILVLRFPNSYGTTPAAPYLSFLRDFGPPIGVALFVIWALILIAGISNAVNLTDGLDGLASGAAVMVLASYVLIGNWQLRNSCEAVLGPNCYWVRDPLDLAVVAAAVLGGCVGFLWWNAPPARIFMGDTGSLALGGVLAGLAVTTRTQLLLLILGGLFVIITASVIIQVGFFKMTRKRVFKMAPLQHHFELSGWAETTIVVRFWLIAALCAAIGLGAFYVEWMPK</sequence>
<evidence type="ECO:0000256" key="9">
    <source>
        <dbReference type="PIRSR" id="PIRSR600715-1"/>
    </source>
</evidence>
<dbReference type="PANTHER" id="PTHR22926">
    <property type="entry name" value="PHOSPHO-N-ACETYLMURAMOYL-PENTAPEPTIDE-TRANSFERASE"/>
    <property type="match status" value="1"/>
</dbReference>
<keyword evidence="6 7" id="KW-0472">Membrane</keyword>